<proteinExistence type="predicted"/>
<dbReference type="EMBL" id="CP062966">
    <property type="protein sequence ID" value="QOL70007.1"/>
    <property type="molecule type" value="Genomic_DNA"/>
</dbReference>
<reference evidence="1" key="2">
    <citation type="submission" date="2023-01" db="EMBL/GenBank/DDBJ databases">
        <title>Genome analysis of 13 Lactobacillus isolated from gut of wild boar.</title>
        <authorList>
            <person name="Papp P."/>
            <person name="Libisch B."/>
            <person name="Nagy T."/>
            <person name="Olasz F."/>
        </authorList>
    </citation>
    <scope>NUCLEOTIDE SEQUENCE</scope>
    <source>
        <strain evidence="1">F108</strain>
    </source>
</reference>
<organism evidence="2 3">
    <name type="scientific">Limosilactobacillus mucosae</name>
    <name type="common">Lactobacillus mucosae</name>
    <dbReference type="NCBI Taxonomy" id="97478"/>
    <lineage>
        <taxon>Bacteria</taxon>
        <taxon>Bacillati</taxon>
        <taxon>Bacillota</taxon>
        <taxon>Bacilli</taxon>
        <taxon>Lactobacillales</taxon>
        <taxon>Lactobacillaceae</taxon>
        <taxon>Limosilactobacillus</taxon>
    </lineage>
</organism>
<dbReference type="EMBL" id="JAQOND010000011">
    <property type="protein sequence ID" value="MDC2827387.1"/>
    <property type="molecule type" value="Genomic_DNA"/>
</dbReference>
<dbReference type="AlphaFoldDB" id="A0A7L9VRF7"/>
<protein>
    <submittedName>
        <fullName evidence="2">Uncharacterized protein</fullName>
    </submittedName>
</protein>
<reference evidence="2 3" key="1">
    <citation type="submission" date="2020-10" db="EMBL/GenBank/DDBJ databases">
        <title>Genome sequencing of Lactobacillus mucosae KCTC 21011.</title>
        <authorList>
            <person name="Kim J."/>
        </authorList>
    </citation>
    <scope>NUCLEOTIDE SEQUENCE [LARGE SCALE GENOMIC DNA]</scope>
    <source>
        <strain evidence="2 3">LM011</strain>
    </source>
</reference>
<gene>
    <name evidence="2" type="ORF">LM011_02280</name>
    <name evidence="1" type="ORF">PO158_03700</name>
</gene>
<accession>A0A7L9VRF7</accession>
<evidence type="ECO:0000313" key="1">
    <source>
        <dbReference type="EMBL" id="MDC2827387.1"/>
    </source>
</evidence>
<evidence type="ECO:0000313" key="2">
    <source>
        <dbReference type="EMBL" id="QOL70007.1"/>
    </source>
</evidence>
<evidence type="ECO:0000313" key="3">
    <source>
        <dbReference type="Proteomes" id="UP000593929"/>
    </source>
</evidence>
<dbReference type="Proteomes" id="UP001218021">
    <property type="component" value="Unassembled WGS sequence"/>
</dbReference>
<dbReference type="Proteomes" id="UP000593929">
    <property type="component" value="Chromosome"/>
</dbReference>
<sequence>MEITATPYGKAAGCVATFHITAFTVWLNPGAFKIPVSKLKHLSIILKNCRRIKVFFELILDDLICNIPENFLTQMRRKKISRNVFKLTAASERLNGNSLPSIIPRLFKLVESFLKKS</sequence>
<name>A0A7L9VRF7_LIMMU</name>
<dbReference type="RefSeq" id="WP_147648979.1">
    <property type="nucleotide sequence ID" value="NZ_CABMGR010000012.1"/>
</dbReference>